<protein>
    <submittedName>
        <fullName evidence="3">Alpha/beta hydrolase fold protein</fullName>
    </submittedName>
</protein>
<dbReference type="InterPro" id="IPR029058">
    <property type="entry name" value="AB_hydrolase_fold"/>
</dbReference>
<dbReference type="GO" id="GO:0008233">
    <property type="term" value="F:peptidase activity"/>
    <property type="evidence" value="ECO:0007669"/>
    <property type="project" value="InterPro"/>
</dbReference>
<accession>F2IAT9</accession>
<dbReference type="eggNOG" id="COG2267">
    <property type="taxonomic scope" value="Bacteria"/>
</dbReference>
<dbReference type="Gene3D" id="3.40.50.1820">
    <property type="entry name" value="alpha/beta hydrolase"/>
    <property type="match status" value="1"/>
</dbReference>
<dbReference type="GO" id="GO:0016020">
    <property type="term" value="C:membrane"/>
    <property type="evidence" value="ECO:0007669"/>
    <property type="project" value="TreeGrafter"/>
</dbReference>
<dbReference type="Pfam" id="PF12146">
    <property type="entry name" value="Hydrolase_4"/>
    <property type="match status" value="1"/>
</dbReference>
<reference evidence="3 4" key="1">
    <citation type="journal article" date="2011" name="Stand. Genomic Sci.">
        <title>Complete genome sequence of the gliding freshwater bacterium Fluviicola taffensis type strain (RW262).</title>
        <authorList>
            <person name="Woyke T."/>
            <person name="Chertkov O."/>
            <person name="Lapidus A."/>
            <person name="Nolan M."/>
            <person name="Lucas S."/>
            <person name="Del Rio T.G."/>
            <person name="Tice H."/>
            <person name="Cheng J.F."/>
            <person name="Tapia R."/>
            <person name="Han C."/>
            <person name="Goodwin L."/>
            <person name="Pitluck S."/>
            <person name="Liolios K."/>
            <person name="Pagani I."/>
            <person name="Ivanova N."/>
            <person name="Huntemann M."/>
            <person name="Mavromatis K."/>
            <person name="Mikhailova N."/>
            <person name="Pati A."/>
            <person name="Chen A."/>
            <person name="Palaniappan K."/>
            <person name="Land M."/>
            <person name="Hauser L."/>
            <person name="Brambilla E.M."/>
            <person name="Rohde M."/>
            <person name="Mwirichia R."/>
            <person name="Sikorski J."/>
            <person name="Tindall B.J."/>
            <person name="Goker M."/>
            <person name="Bristow J."/>
            <person name="Eisen J.A."/>
            <person name="Markowitz V."/>
            <person name="Hugenholtz P."/>
            <person name="Klenk H.P."/>
            <person name="Kyrpides N.C."/>
        </authorList>
    </citation>
    <scope>NUCLEOTIDE SEQUENCE [LARGE SCALE GENOMIC DNA]</scope>
    <source>
        <strain evidence="4">DSM 16823 / RW262 / RW262</strain>
    </source>
</reference>
<gene>
    <name evidence="3" type="ordered locus">Fluta_2258</name>
</gene>
<dbReference type="KEGG" id="fte:Fluta_2258"/>
<dbReference type="GO" id="GO:0006508">
    <property type="term" value="P:proteolysis"/>
    <property type="evidence" value="ECO:0007669"/>
    <property type="project" value="InterPro"/>
</dbReference>
<dbReference type="PANTHER" id="PTHR43798">
    <property type="entry name" value="MONOACYLGLYCEROL LIPASE"/>
    <property type="match status" value="1"/>
</dbReference>
<evidence type="ECO:0000256" key="1">
    <source>
        <dbReference type="ARBA" id="ARBA00022801"/>
    </source>
</evidence>
<dbReference type="SUPFAM" id="SSF53474">
    <property type="entry name" value="alpha/beta-Hydrolases"/>
    <property type="match status" value="1"/>
</dbReference>
<dbReference type="InterPro" id="IPR002410">
    <property type="entry name" value="Peptidase_S33"/>
</dbReference>
<dbReference type="HOGENOM" id="CLU_020336_50_0_10"/>
<dbReference type="InterPro" id="IPR050266">
    <property type="entry name" value="AB_hydrolase_sf"/>
</dbReference>
<dbReference type="Proteomes" id="UP000007463">
    <property type="component" value="Chromosome"/>
</dbReference>
<evidence type="ECO:0000313" key="4">
    <source>
        <dbReference type="Proteomes" id="UP000007463"/>
    </source>
</evidence>
<dbReference type="EMBL" id="CP002542">
    <property type="protein sequence ID" value="AEA44244.1"/>
    <property type="molecule type" value="Genomic_DNA"/>
</dbReference>
<name>F2IAT9_FLUTR</name>
<dbReference type="PANTHER" id="PTHR43798:SF33">
    <property type="entry name" value="HYDROLASE, PUTATIVE (AFU_ORTHOLOGUE AFUA_2G14860)-RELATED"/>
    <property type="match status" value="1"/>
</dbReference>
<feature type="domain" description="Serine aminopeptidase S33" evidence="2">
    <location>
        <begin position="38"/>
        <end position="203"/>
    </location>
</feature>
<dbReference type="InterPro" id="IPR022742">
    <property type="entry name" value="Hydrolase_4"/>
</dbReference>
<organism evidence="3 4">
    <name type="scientific">Fluviicola taffensis (strain DSM 16823 / NCIMB 13979 / RW262)</name>
    <dbReference type="NCBI Taxonomy" id="755732"/>
    <lineage>
        <taxon>Bacteria</taxon>
        <taxon>Pseudomonadati</taxon>
        <taxon>Bacteroidota</taxon>
        <taxon>Flavobacteriia</taxon>
        <taxon>Flavobacteriales</taxon>
        <taxon>Crocinitomicaceae</taxon>
        <taxon>Fluviicola</taxon>
    </lineage>
</organism>
<dbReference type="STRING" id="755732.Fluta_2258"/>
<reference evidence="4" key="2">
    <citation type="submission" date="2011-02" db="EMBL/GenBank/DDBJ databases">
        <title>The complete genome of Fluviicola taffensis DSM 16823.</title>
        <authorList>
            <consortium name="US DOE Joint Genome Institute (JGI-PGF)"/>
            <person name="Lucas S."/>
            <person name="Copeland A."/>
            <person name="Lapidus A."/>
            <person name="Bruce D."/>
            <person name="Goodwin L."/>
            <person name="Pitluck S."/>
            <person name="Kyrpides N."/>
            <person name="Mavromatis K."/>
            <person name="Ivanova N."/>
            <person name="Mikhailova N."/>
            <person name="Pagani I."/>
            <person name="Chertkov O."/>
            <person name="Detter J.C."/>
            <person name="Han C."/>
            <person name="Tapia R."/>
            <person name="Land M."/>
            <person name="Hauser L."/>
            <person name="Markowitz V."/>
            <person name="Cheng J.-F."/>
            <person name="Hugenholtz P."/>
            <person name="Woyke T."/>
            <person name="Wu D."/>
            <person name="Tindall B."/>
            <person name="Pomrenke H.G."/>
            <person name="Brambilla E."/>
            <person name="Klenk H.-P."/>
            <person name="Eisen J.A."/>
        </authorList>
    </citation>
    <scope>NUCLEOTIDE SEQUENCE [LARGE SCALE GENOMIC DNA]</scope>
    <source>
        <strain evidence="4">DSM 16823 / RW262 / RW262</strain>
    </source>
</reference>
<dbReference type="AlphaFoldDB" id="F2IAT9"/>
<evidence type="ECO:0000259" key="2">
    <source>
        <dbReference type="Pfam" id="PF12146"/>
    </source>
</evidence>
<keyword evidence="4" id="KW-1185">Reference proteome</keyword>
<dbReference type="PRINTS" id="PR00793">
    <property type="entry name" value="PROAMNOPTASE"/>
</dbReference>
<proteinExistence type="predicted"/>
<evidence type="ECO:0000313" key="3">
    <source>
        <dbReference type="EMBL" id="AEA44244.1"/>
    </source>
</evidence>
<keyword evidence="1 3" id="KW-0378">Hydrolase</keyword>
<sequence precursor="true">MSKPGALVPLTVDQDPSIPSLTINGTMLHVETHGTPSDPILIMVHGGPGGDYRSLLNAVDFVNDGFYVVFYDQRGTGLSKREDKSQYEQADAVQLYINDLNALVDHFQQTSAQKVFLMGHSWGAMLSTAYINQHPEKISGVVLAEPGGFTWDQTSDYLSRSNKIKFFSEALNDAVFPEQIIAGRDDQEILDYKASFFSTFENAPGNTIGNPGSYPFWRNGAVVFEKLLENAEKYNFDFTTNLHSFSTRVLFMYSERNQAYGPDWAATVSSPYPNVKLEQVQNCGHEMLYFGWTDLYPKAASYLNSLK</sequence>